<dbReference type="InParanoid" id="C4JIT6"/>
<evidence type="ECO:0008006" key="3">
    <source>
        <dbReference type="Google" id="ProtNLM"/>
    </source>
</evidence>
<dbReference type="OMA" id="ERMFRAI"/>
<dbReference type="KEGG" id="ure:UREG_02947"/>
<dbReference type="Proteomes" id="UP000002058">
    <property type="component" value="Unassembled WGS sequence"/>
</dbReference>
<dbReference type="AlphaFoldDB" id="C4JIT6"/>
<proteinExistence type="predicted"/>
<evidence type="ECO:0000313" key="2">
    <source>
        <dbReference type="Proteomes" id="UP000002058"/>
    </source>
</evidence>
<keyword evidence="2" id="KW-1185">Reference proteome</keyword>
<reference evidence="2" key="1">
    <citation type="journal article" date="2009" name="Genome Res.">
        <title>Comparative genomic analyses of the human fungal pathogens Coccidioides and their relatives.</title>
        <authorList>
            <person name="Sharpton T.J."/>
            <person name="Stajich J.E."/>
            <person name="Rounsley S.D."/>
            <person name="Gardner M.J."/>
            <person name="Wortman J.R."/>
            <person name="Jordar V.S."/>
            <person name="Maiti R."/>
            <person name="Kodira C.D."/>
            <person name="Neafsey D.E."/>
            <person name="Zeng Q."/>
            <person name="Hung C.-Y."/>
            <person name="McMahan C."/>
            <person name="Muszewska A."/>
            <person name="Grynberg M."/>
            <person name="Mandel M.A."/>
            <person name="Kellner E.M."/>
            <person name="Barker B.M."/>
            <person name="Galgiani J.N."/>
            <person name="Orbach M.J."/>
            <person name="Kirkland T.N."/>
            <person name="Cole G.T."/>
            <person name="Henn M.R."/>
            <person name="Birren B.W."/>
            <person name="Taylor J.W."/>
        </authorList>
    </citation>
    <scope>NUCLEOTIDE SEQUENCE [LARGE SCALE GENOMIC DNA]</scope>
    <source>
        <strain evidence="2">UAMH 1704</strain>
    </source>
</reference>
<dbReference type="eggNOG" id="ENOG502SN1F">
    <property type="taxonomic scope" value="Eukaryota"/>
</dbReference>
<dbReference type="RefSeq" id="XP_002543431.1">
    <property type="nucleotide sequence ID" value="XM_002543385.1"/>
</dbReference>
<protein>
    <recommendedName>
        <fullName evidence="3">Aminoglycoside phosphotransferase domain-containing protein</fullName>
    </recommendedName>
</protein>
<dbReference type="InterPro" id="IPR011009">
    <property type="entry name" value="Kinase-like_dom_sf"/>
</dbReference>
<sequence>MTAPEEKWEEWGSERMFRAIHDKVALLSHQGGVKVLNCDDEIVLKVGSRVRPSEEIAMRLVKEHTDIPVPEILLAAYVGDEGRLAMSVIPGAPLTEAWDSLDDATKKRICVETWSMIEKLRRIEKPAALQHHFLSLADGSPCINDPVVAGLCCADPPHPPLLDDDAVRARIMDLTAPTKYDLSGIMAARGVLF</sequence>
<gene>
    <name evidence="1" type="ORF">UREG_02947</name>
</gene>
<dbReference type="HOGENOM" id="CLU_1409771_0_0_1"/>
<dbReference type="VEuPathDB" id="FungiDB:UREG_02947"/>
<organism evidence="1 2">
    <name type="scientific">Uncinocarpus reesii (strain UAMH 1704)</name>
    <dbReference type="NCBI Taxonomy" id="336963"/>
    <lineage>
        <taxon>Eukaryota</taxon>
        <taxon>Fungi</taxon>
        <taxon>Dikarya</taxon>
        <taxon>Ascomycota</taxon>
        <taxon>Pezizomycotina</taxon>
        <taxon>Eurotiomycetes</taxon>
        <taxon>Eurotiomycetidae</taxon>
        <taxon>Onygenales</taxon>
        <taxon>Onygenaceae</taxon>
        <taxon>Uncinocarpus</taxon>
    </lineage>
</organism>
<dbReference type="EMBL" id="CH476615">
    <property type="protein sequence ID" value="EEP78098.1"/>
    <property type="molecule type" value="Genomic_DNA"/>
</dbReference>
<dbReference type="GeneID" id="8442084"/>
<dbReference type="SUPFAM" id="SSF56112">
    <property type="entry name" value="Protein kinase-like (PK-like)"/>
    <property type="match status" value="1"/>
</dbReference>
<accession>C4JIT6</accession>
<evidence type="ECO:0000313" key="1">
    <source>
        <dbReference type="EMBL" id="EEP78098.1"/>
    </source>
</evidence>
<name>C4JIT6_UNCRE</name>
<dbReference type="OrthoDB" id="4203051at2759"/>